<evidence type="ECO:0000313" key="2">
    <source>
        <dbReference type="Proteomes" id="UP000299102"/>
    </source>
</evidence>
<proteinExistence type="predicted"/>
<sequence length="239" mass="26724">MSPNSTKASRLRKVFNNTDSKNIMIPTMPSSAVIEKIDDSIEISTEYDLNATNDPGSTNLEELFKTPVTTRFVERLTESAQDEENAVEGKITLQGEHNETAEEAFDKLIGQESQIQTPTPDILTDLPKTDVEEWIENLDRAEPVSMTECEDIEEVEANDELATSVDAEISGINLLDKTLESVQNEPTMLDEPLFVEEPSMFDEPLIVSDTETEAERTPNISTNPKIPKTMVIICLKLCW</sequence>
<dbReference type="EMBL" id="BGZK01002363">
    <property type="protein sequence ID" value="GBP93324.1"/>
    <property type="molecule type" value="Genomic_DNA"/>
</dbReference>
<name>A0A4C2A224_EUMVA</name>
<protein>
    <submittedName>
        <fullName evidence="1">Uncharacterized protein</fullName>
    </submittedName>
</protein>
<keyword evidence="2" id="KW-1185">Reference proteome</keyword>
<reference evidence="1 2" key="1">
    <citation type="journal article" date="2019" name="Commun. Biol.">
        <title>The bagworm genome reveals a unique fibroin gene that provides high tensile strength.</title>
        <authorList>
            <person name="Kono N."/>
            <person name="Nakamura H."/>
            <person name="Ohtoshi R."/>
            <person name="Tomita M."/>
            <person name="Numata K."/>
            <person name="Arakawa K."/>
        </authorList>
    </citation>
    <scope>NUCLEOTIDE SEQUENCE [LARGE SCALE GENOMIC DNA]</scope>
</reference>
<organism evidence="1 2">
    <name type="scientific">Eumeta variegata</name>
    <name type="common">Bagworm moth</name>
    <name type="synonym">Eumeta japonica</name>
    <dbReference type="NCBI Taxonomy" id="151549"/>
    <lineage>
        <taxon>Eukaryota</taxon>
        <taxon>Metazoa</taxon>
        <taxon>Ecdysozoa</taxon>
        <taxon>Arthropoda</taxon>
        <taxon>Hexapoda</taxon>
        <taxon>Insecta</taxon>
        <taxon>Pterygota</taxon>
        <taxon>Neoptera</taxon>
        <taxon>Endopterygota</taxon>
        <taxon>Lepidoptera</taxon>
        <taxon>Glossata</taxon>
        <taxon>Ditrysia</taxon>
        <taxon>Tineoidea</taxon>
        <taxon>Psychidae</taxon>
        <taxon>Oiketicinae</taxon>
        <taxon>Eumeta</taxon>
    </lineage>
</organism>
<dbReference type="Proteomes" id="UP000299102">
    <property type="component" value="Unassembled WGS sequence"/>
</dbReference>
<dbReference type="AlphaFoldDB" id="A0A4C2A224"/>
<accession>A0A4C2A224</accession>
<comment type="caution">
    <text evidence="1">The sequence shown here is derived from an EMBL/GenBank/DDBJ whole genome shotgun (WGS) entry which is preliminary data.</text>
</comment>
<evidence type="ECO:0000313" key="1">
    <source>
        <dbReference type="EMBL" id="GBP93324.1"/>
    </source>
</evidence>
<dbReference type="OrthoDB" id="8064978at2759"/>
<gene>
    <name evidence="1" type="ORF">EVAR_67967_1</name>
</gene>